<gene>
    <name evidence="1" type="ORF">SAMN05216195_106285</name>
</gene>
<protein>
    <submittedName>
        <fullName evidence="1">Uncharacterized protein</fullName>
    </submittedName>
</protein>
<sequence length="39" mass="4076">MDLVVEGRPVWAIRLAHQASGPDHSLAAAITAIGLFHGP</sequence>
<proteinExistence type="predicted"/>
<accession>A0A1H9RJF4</accession>
<dbReference type="AlphaFoldDB" id="A0A1H9RJF4"/>
<dbReference type="EMBL" id="FOFT01000006">
    <property type="protein sequence ID" value="SER72882.1"/>
    <property type="molecule type" value="Genomic_DNA"/>
</dbReference>
<reference evidence="2" key="1">
    <citation type="submission" date="2016-10" db="EMBL/GenBank/DDBJ databases">
        <authorList>
            <person name="Varghese N."/>
            <person name="Submissions S."/>
        </authorList>
    </citation>
    <scope>NUCLEOTIDE SEQUENCE [LARGE SCALE GENOMIC DNA]</scope>
    <source>
        <strain evidence="2">CGMCC 4.578</strain>
    </source>
</reference>
<evidence type="ECO:0000313" key="1">
    <source>
        <dbReference type="EMBL" id="SER72882.1"/>
    </source>
</evidence>
<evidence type="ECO:0000313" key="2">
    <source>
        <dbReference type="Proteomes" id="UP000199028"/>
    </source>
</evidence>
<dbReference type="Proteomes" id="UP000199028">
    <property type="component" value="Unassembled WGS sequence"/>
</dbReference>
<keyword evidence="2" id="KW-1185">Reference proteome</keyword>
<organism evidence="1 2">
    <name type="scientific">Lentzea flaviverrucosa</name>
    <dbReference type="NCBI Taxonomy" id="200379"/>
    <lineage>
        <taxon>Bacteria</taxon>
        <taxon>Bacillati</taxon>
        <taxon>Actinomycetota</taxon>
        <taxon>Actinomycetes</taxon>
        <taxon>Pseudonocardiales</taxon>
        <taxon>Pseudonocardiaceae</taxon>
        <taxon>Lentzea</taxon>
    </lineage>
</organism>
<name>A0A1H9RJF4_9PSEU</name>